<evidence type="ECO:0000259" key="5">
    <source>
        <dbReference type="SMART" id="SM00385"/>
    </source>
</evidence>
<dbReference type="Pfam" id="PF02984">
    <property type="entry name" value="Cyclin_C"/>
    <property type="match status" value="1"/>
</dbReference>
<dbReference type="AlphaFoldDB" id="A0A8J2LQK3"/>
<reference evidence="7" key="1">
    <citation type="submission" date="2021-06" db="EMBL/GenBank/DDBJ databases">
        <authorList>
            <person name="Hodson N. C."/>
            <person name="Mongue J. A."/>
            <person name="Jaron S. K."/>
        </authorList>
    </citation>
    <scope>NUCLEOTIDE SEQUENCE</scope>
</reference>
<evidence type="ECO:0000313" key="8">
    <source>
        <dbReference type="Proteomes" id="UP000708208"/>
    </source>
</evidence>
<evidence type="ECO:0000256" key="3">
    <source>
        <dbReference type="ARBA" id="ARBA00023306"/>
    </source>
</evidence>
<dbReference type="SMART" id="SM00385">
    <property type="entry name" value="CYCLIN"/>
    <property type="match status" value="2"/>
</dbReference>
<dbReference type="EMBL" id="CAJVCH010570722">
    <property type="protein sequence ID" value="CAG7835676.1"/>
    <property type="molecule type" value="Genomic_DNA"/>
</dbReference>
<dbReference type="InterPro" id="IPR006671">
    <property type="entry name" value="Cyclin_N"/>
</dbReference>
<dbReference type="InterPro" id="IPR013763">
    <property type="entry name" value="Cyclin-like_dom"/>
</dbReference>
<keyword evidence="3" id="KW-0131">Cell cycle</keyword>
<name>A0A8J2LQK3_9HEXA</name>
<dbReference type="FunFam" id="1.10.472.10:FF:000001">
    <property type="entry name" value="G2/mitotic-specific cyclin"/>
    <property type="match status" value="1"/>
</dbReference>
<accession>A0A8J2LQK3</accession>
<comment type="similarity">
    <text evidence="4">Belongs to the cyclin family.</text>
</comment>
<gene>
    <name evidence="7" type="ORF">AFUS01_LOCUS45013</name>
</gene>
<dbReference type="InterPro" id="IPR039361">
    <property type="entry name" value="Cyclin"/>
</dbReference>
<organism evidence="7 8">
    <name type="scientific">Allacma fusca</name>
    <dbReference type="NCBI Taxonomy" id="39272"/>
    <lineage>
        <taxon>Eukaryota</taxon>
        <taxon>Metazoa</taxon>
        <taxon>Ecdysozoa</taxon>
        <taxon>Arthropoda</taxon>
        <taxon>Hexapoda</taxon>
        <taxon>Collembola</taxon>
        <taxon>Symphypleona</taxon>
        <taxon>Sminthuridae</taxon>
        <taxon>Allacma</taxon>
    </lineage>
</organism>
<dbReference type="CDD" id="cd20507">
    <property type="entry name" value="CYCLIN_CCNB1-like_rpt1"/>
    <property type="match status" value="1"/>
</dbReference>
<evidence type="ECO:0000256" key="4">
    <source>
        <dbReference type="RuleBase" id="RU000383"/>
    </source>
</evidence>
<proteinExistence type="inferred from homology"/>
<evidence type="ECO:0000256" key="2">
    <source>
        <dbReference type="ARBA" id="ARBA00023127"/>
    </source>
</evidence>
<sequence length="468" mass="52935">MTSNVPMDLASTRENTSNVVLFSKPLLQSTNDTDANQIGLSKARNALGDIGNRSKKDGDIGGLKDFKMKSSLYANQQRDATKNFGRITRVPPSSTTLHSNSSNLYQQNLQQQDNRMNSGGAVFKKVDERPALQRKGILKNTFATAICAQEQIQEEEKEETIDSKVDSVVVAFSEQRLNELPEDIDAKDGSNYILVSEYIVEIMDYVFMLEKKFPIEPKFLEGRTINSRMRAVLMDWLVEVHNQYNFSAETLYLCNKIMDRFLSIDKQISRGDLQLVGVTSLFLASKYEEVYVPSIRDFAVISDNAFTVGHIRSMEGRILQALSFDLSCPQPCFFLRRFSKAAHADVRLHSLAKYVMELSVIDYNVVDLMPSAIAAASLALALMILNSDGSLHSLWNRTLEHYSSYTVETLRPIALKMAMVLANAHDENSKLKAVKLKYAKAKTFYRTSRLDELNLENWKERVMSELRA</sequence>
<dbReference type="OrthoDB" id="5590282at2759"/>
<dbReference type="SMART" id="SM01332">
    <property type="entry name" value="Cyclin_C"/>
    <property type="match status" value="1"/>
</dbReference>
<evidence type="ECO:0008006" key="9">
    <source>
        <dbReference type="Google" id="ProtNLM"/>
    </source>
</evidence>
<keyword evidence="2 4" id="KW-0195">Cyclin</keyword>
<dbReference type="GO" id="GO:0051301">
    <property type="term" value="P:cell division"/>
    <property type="evidence" value="ECO:0007669"/>
    <property type="project" value="UniProtKB-KW"/>
</dbReference>
<dbReference type="PANTHER" id="PTHR10177">
    <property type="entry name" value="CYCLINS"/>
    <property type="match status" value="1"/>
</dbReference>
<evidence type="ECO:0000256" key="1">
    <source>
        <dbReference type="ARBA" id="ARBA00022618"/>
    </source>
</evidence>
<dbReference type="InterPro" id="IPR004367">
    <property type="entry name" value="Cyclin_C-dom"/>
</dbReference>
<feature type="domain" description="Cyclin-like" evidence="5">
    <location>
        <begin position="333"/>
        <end position="419"/>
    </location>
</feature>
<protein>
    <recommendedName>
        <fullName evidence="9">Cyclin B</fullName>
    </recommendedName>
</protein>
<dbReference type="InterPro" id="IPR046965">
    <property type="entry name" value="Cyclin_A/B-like"/>
</dbReference>
<evidence type="ECO:0000313" key="7">
    <source>
        <dbReference type="EMBL" id="CAG7835676.1"/>
    </source>
</evidence>
<dbReference type="Proteomes" id="UP000708208">
    <property type="component" value="Unassembled WGS sequence"/>
</dbReference>
<feature type="domain" description="Cyclin C-terminal" evidence="6">
    <location>
        <begin position="329"/>
        <end position="453"/>
    </location>
</feature>
<comment type="caution">
    <text evidence="7">The sequence shown here is derived from an EMBL/GenBank/DDBJ whole genome shotgun (WGS) entry which is preliminary data.</text>
</comment>
<dbReference type="Pfam" id="PF00134">
    <property type="entry name" value="Cyclin_N"/>
    <property type="match status" value="1"/>
</dbReference>
<keyword evidence="1" id="KW-0132">Cell division</keyword>
<keyword evidence="8" id="KW-1185">Reference proteome</keyword>
<feature type="domain" description="Cyclin-like" evidence="5">
    <location>
        <begin position="235"/>
        <end position="320"/>
    </location>
</feature>
<dbReference type="PIRSF" id="PIRSF001771">
    <property type="entry name" value="Cyclin_A_B_D_E"/>
    <property type="match status" value="1"/>
</dbReference>
<evidence type="ECO:0000259" key="6">
    <source>
        <dbReference type="SMART" id="SM01332"/>
    </source>
</evidence>